<protein>
    <submittedName>
        <fullName evidence="1">Uncharacterized protein</fullName>
    </submittedName>
</protein>
<name>A0A7K0BU91_9ACTN</name>
<dbReference type="AlphaFoldDB" id="A0A7K0BU91"/>
<accession>A0A7K0BU91</accession>
<dbReference type="EMBL" id="WEGH01000002">
    <property type="protein sequence ID" value="MQY04773.1"/>
    <property type="molecule type" value="Genomic_DNA"/>
</dbReference>
<dbReference type="RefSeq" id="WP_153532941.1">
    <property type="nucleotide sequence ID" value="NZ_WEGH01000002.1"/>
</dbReference>
<evidence type="ECO:0000313" key="2">
    <source>
        <dbReference type="Proteomes" id="UP000487268"/>
    </source>
</evidence>
<proteinExistence type="predicted"/>
<reference evidence="1 2" key="1">
    <citation type="submission" date="2019-10" db="EMBL/GenBank/DDBJ databases">
        <title>Actinomadura rubteroloni sp. nov. and Actinomadura macrotermitis sp. nov., isolated from the gut of fungus growing-termite Macrotermes natalensis.</title>
        <authorList>
            <person name="Benndorf R."/>
            <person name="Martin K."/>
            <person name="Kuefner M."/>
            <person name="De Beer W."/>
            <person name="Kaster A.-K."/>
            <person name="Vollmers J."/>
            <person name="Poulsen M."/>
            <person name="Beemelmanns C."/>
        </authorList>
    </citation>
    <scope>NUCLEOTIDE SEQUENCE [LARGE SCALE GENOMIC DNA]</scope>
    <source>
        <strain evidence="1 2">RB68</strain>
    </source>
</reference>
<dbReference type="OrthoDB" id="3476253at2"/>
<organism evidence="1 2">
    <name type="scientific">Actinomadura macrotermitis</name>
    <dbReference type="NCBI Taxonomy" id="2585200"/>
    <lineage>
        <taxon>Bacteria</taxon>
        <taxon>Bacillati</taxon>
        <taxon>Actinomycetota</taxon>
        <taxon>Actinomycetes</taxon>
        <taxon>Streptosporangiales</taxon>
        <taxon>Thermomonosporaceae</taxon>
        <taxon>Actinomadura</taxon>
    </lineage>
</organism>
<evidence type="ECO:0000313" key="1">
    <source>
        <dbReference type="EMBL" id="MQY04773.1"/>
    </source>
</evidence>
<keyword evidence="2" id="KW-1185">Reference proteome</keyword>
<dbReference type="Proteomes" id="UP000487268">
    <property type="component" value="Unassembled WGS sequence"/>
</dbReference>
<gene>
    <name evidence="1" type="ORF">ACRB68_28350</name>
</gene>
<sequence length="118" mass="12618">MTDSVRLHLNGTPDQAVQLLEQTLQPEGFRFTWEAPGVGLAEKGTRTKAMLLGVLATHYKYKVQVYSAPEGTALIELHLGNSGFSGGMVGVAKVRKKLDAVQNLLTAALQSRGLLIGA</sequence>
<comment type="caution">
    <text evidence="1">The sequence shown here is derived from an EMBL/GenBank/DDBJ whole genome shotgun (WGS) entry which is preliminary data.</text>
</comment>